<dbReference type="InterPro" id="IPR058600">
    <property type="entry name" value="YhjD-like"/>
</dbReference>
<protein>
    <submittedName>
        <fullName evidence="1">Uncharacterized protein</fullName>
    </submittedName>
</protein>
<gene>
    <name evidence="1" type="ORF">B5M42_24195</name>
</gene>
<evidence type="ECO:0000313" key="2">
    <source>
        <dbReference type="Proteomes" id="UP000298246"/>
    </source>
</evidence>
<dbReference type="RefSeq" id="WP_134757620.1">
    <property type="nucleotide sequence ID" value="NZ_MYFO02000017.1"/>
</dbReference>
<proteinExistence type="predicted"/>
<dbReference type="Proteomes" id="UP000298246">
    <property type="component" value="Unassembled WGS sequence"/>
</dbReference>
<evidence type="ECO:0000313" key="1">
    <source>
        <dbReference type="EMBL" id="TFE82918.1"/>
    </source>
</evidence>
<accession>A0A4Y8PQ95</accession>
<dbReference type="AlphaFoldDB" id="A0A4Y8PQ95"/>
<reference evidence="1 2" key="1">
    <citation type="submission" date="2017-03" db="EMBL/GenBank/DDBJ databases">
        <title>Isolation of Levoglucosan Utilizing Bacteria.</title>
        <authorList>
            <person name="Arya A.S."/>
        </authorList>
    </citation>
    <scope>NUCLEOTIDE SEQUENCE [LARGE SCALE GENOMIC DNA]</scope>
    <source>
        <strain evidence="1 2">MEC069</strain>
    </source>
</reference>
<name>A0A4Y8PQ95_9BACL</name>
<dbReference type="OrthoDB" id="2910298at2"/>
<sequence length="132" mass="15183">MTPATPKDELQLIKEYALLPMLLGMIARDAGELKLHKDKLIYRHLLYHLDEVERAIYGLQAQNKTSMRQLDIFVLNVKTDAGGVNVQYKHRGYEKSFSMLRPLIKAELMNILWQLGGIHHDQQQAGESRLSL</sequence>
<comment type="caution">
    <text evidence="1">The sequence shown here is derived from an EMBL/GenBank/DDBJ whole genome shotgun (WGS) entry which is preliminary data.</text>
</comment>
<organism evidence="1 2">
    <name type="scientific">Paenibacillus athensensis</name>
    <dbReference type="NCBI Taxonomy" id="1967502"/>
    <lineage>
        <taxon>Bacteria</taxon>
        <taxon>Bacillati</taxon>
        <taxon>Bacillota</taxon>
        <taxon>Bacilli</taxon>
        <taxon>Bacillales</taxon>
        <taxon>Paenibacillaceae</taxon>
        <taxon>Paenibacillus</taxon>
    </lineage>
</organism>
<dbReference type="Pfam" id="PF26325">
    <property type="entry name" value="YhjD"/>
    <property type="match status" value="1"/>
</dbReference>
<keyword evidence="2" id="KW-1185">Reference proteome</keyword>
<dbReference type="EMBL" id="MYFO01000063">
    <property type="protein sequence ID" value="TFE82918.1"/>
    <property type="molecule type" value="Genomic_DNA"/>
</dbReference>